<gene>
    <name evidence="1" type="ORF">L6164_021930</name>
</gene>
<proteinExistence type="predicted"/>
<keyword evidence="2" id="KW-1185">Reference proteome</keyword>
<organism evidence="1 2">
    <name type="scientific">Bauhinia variegata</name>
    <name type="common">Purple orchid tree</name>
    <name type="synonym">Phanera variegata</name>
    <dbReference type="NCBI Taxonomy" id="167791"/>
    <lineage>
        <taxon>Eukaryota</taxon>
        <taxon>Viridiplantae</taxon>
        <taxon>Streptophyta</taxon>
        <taxon>Embryophyta</taxon>
        <taxon>Tracheophyta</taxon>
        <taxon>Spermatophyta</taxon>
        <taxon>Magnoliopsida</taxon>
        <taxon>eudicotyledons</taxon>
        <taxon>Gunneridae</taxon>
        <taxon>Pentapetalae</taxon>
        <taxon>rosids</taxon>
        <taxon>fabids</taxon>
        <taxon>Fabales</taxon>
        <taxon>Fabaceae</taxon>
        <taxon>Cercidoideae</taxon>
        <taxon>Cercideae</taxon>
        <taxon>Bauhiniinae</taxon>
        <taxon>Bauhinia</taxon>
    </lineage>
</organism>
<dbReference type="Proteomes" id="UP000828941">
    <property type="component" value="Chromosome 9"/>
</dbReference>
<comment type="caution">
    <text evidence="1">The sequence shown here is derived from an EMBL/GenBank/DDBJ whole genome shotgun (WGS) entry which is preliminary data.</text>
</comment>
<accession>A0ACB9MF10</accession>
<protein>
    <submittedName>
        <fullName evidence="1">Uncharacterized protein</fullName>
    </submittedName>
</protein>
<sequence length="278" mass="31768">MKRQRNREAKTEVKFVLALRRGTCWCIYKMGKSYEDEKILSYNDVVLRRSDLGILSGPYFLNDRIIEFYFSYLASSYPTKDILLVPPSIAFWIMQCPVVESLRDFLEPLHLSEKTLVIFPINNNDDVSLAEGGSHWSLLVYYRNANNFVHHDSLNGMNRVPAKKLYKAVVGYMGMGVSDSASEAEFLECSDSPKQRNGHDCGLYVIAIARVICSWYVDSKNTGLNGLWFSDVKEQVKPSVVAEMRSEILTLIRGLRRHQENHVFEPVAPYPAKADLIQ</sequence>
<evidence type="ECO:0000313" key="2">
    <source>
        <dbReference type="Proteomes" id="UP000828941"/>
    </source>
</evidence>
<dbReference type="EMBL" id="CM039434">
    <property type="protein sequence ID" value="KAI4322218.1"/>
    <property type="molecule type" value="Genomic_DNA"/>
</dbReference>
<name>A0ACB9MF10_BAUVA</name>
<evidence type="ECO:0000313" key="1">
    <source>
        <dbReference type="EMBL" id="KAI4322218.1"/>
    </source>
</evidence>
<reference evidence="1 2" key="1">
    <citation type="journal article" date="2022" name="DNA Res.">
        <title>Chromosomal-level genome assembly of the orchid tree Bauhinia variegata (Leguminosae; Cercidoideae) supports the allotetraploid origin hypothesis of Bauhinia.</title>
        <authorList>
            <person name="Zhong Y."/>
            <person name="Chen Y."/>
            <person name="Zheng D."/>
            <person name="Pang J."/>
            <person name="Liu Y."/>
            <person name="Luo S."/>
            <person name="Meng S."/>
            <person name="Qian L."/>
            <person name="Wei D."/>
            <person name="Dai S."/>
            <person name="Zhou R."/>
        </authorList>
    </citation>
    <scope>NUCLEOTIDE SEQUENCE [LARGE SCALE GENOMIC DNA]</scope>
    <source>
        <strain evidence="1">BV-YZ2020</strain>
    </source>
</reference>